<proteinExistence type="predicted"/>
<dbReference type="Proteomes" id="UP001501207">
    <property type="component" value="Unassembled WGS sequence"/>
</dbReference>
<dbReference type="EMBL" id="BAABFN010000005">
    <property type="protein sequence ID" value="GAA4313946.1"/>
    <property type="molecule type" value="Genomic_DNA"/>
</dbReference>
<evidence type="ECO:0000259" key="2">
    <source>
        <dbReference type="SMART" id="SM00014"/>
    </source>
</evidence>
<feature type="domain" description="Phosphatidic acid phosphatase type 2/haloperoxidase" evidence="2">
    <location>
        <begin position="60"/>
        <end position="176"/>
    </location>
</feature>
<evidence type="ECO:0000256" key="1">
    <source>
        <dbReference type="SAM" id="Phobius"/>
    </source>
</evidence>
<accession>A0ABP8FZ34</accession>
<dbReference type="RefSeq" id="WP_344979714.1">
    <property type="nucleotide sequence ID" value="NZ_BAABFN010000005.1"/>
</dbReference>
<dbReference type="SMART" id="SM00014">
    <property type="entry name" value="acidPPc"/>
    <property type="match status" value="1"/>
</dbReference>
<gene>
    <name evidence="3" type="ORF">GCM10023143_24540</name>
</gene>
<dbReference type="Gene3D" id="1.20.144.10">
    <property type="entry name" value="Phosphatidic acid phosphatase type 2/haloperoxidase"/>
    <property type="match status" value="1"/>
</dbReference>
<evidence type="ECO:0000313" key="3">
    <source>
        <dbReference type="EMBL" id="GAA4313946.1"/>
    </source>
</evidence>
<evidence type="ECO:0000313" key="4">
    <source>
        <dbReference type="Proteomes" id="UP001501207"/>
    </source>
</evidence>
<feature type="transmembrane region" description="Helical" evidence="1">
    <location>
        <begin position="135"/>
        <end position="155"/>
    </location>
</feature>
<dbReference type="PANTHER" id="PTHR14969:SF13">
    <property type="entry name" value="AT30094P"/>
    <property type="match status" value="1"/>
</dbReference>
<comment type="caution">
    <text evidence="3">The sequence shown here is derived from an EMBL/GenBank/DDBJ whole genome shotgun (WGS) entry which is preliminary data.</text>
</comment>
<keyword evidence="1" id="KW-0812">Transmembrane</keyword>
<organism evidence="3 4">
    <name type="scientific">Compostibacter hankyongensis</name>
    <dbReference type="NCBI Taxonomy" id="1007089"/>
    <lineage>
        <taxon>Bacteria</taxon>
        <taxon>Pseudomonadati</taxon>
        <taxon>Bacteroidota</taxon>
        <taxon>Chitinophagia</taxon>
        <taxon>Chitinophagales</taxon>
        <taxon>Chitinophagaceae</taxon>
        <taxon>Compostibacter</taxon>
    </lineage>
</organism>
<feature type="transmembrane region" description="Helical" evidence="1">
    <location>
        <begin position="161"/>
        <end position="179"/>
    </location>
</feature>
<dbReference type="InterPro" id="IPR036938">
    <property type="entry name" value="PAP2/HPO_sf"/>
</dbReference>
<name>A0ABP8FZ34_9BACT</name>
<dbReference type="Pfam" id="PF01569">
    <property type="entry name" value="PAP2"/>
    <property type="match status" value="1"/>
</dbReference>
<dbReference type="InterPro" id="IPR000326">
    <property type="entry name" value="PAP2/HPO"/>
</dbReference>
<feature type="transmembrane region" description="Helical" evidence="1">
    <location>
        <begin position="35"/>
        <end position="52"/>
    </location>
</feature>
<sequence>MQDLLKFDYRLFFVLNGHWHAPWLDTIFPFFRNPFFWAPLYLFLVLFMLINFRWRGWWWVLFFLLTFAVTDYTCGNIIKDLTLRMRPCNDPVMSQHTRSLVPCAGHHSFPSNHAANHFALAMFLFLTLRERFGRWMGLFFVWAFLVSYAQIYVGQHYPTDIVAGTALGLVIGTLTALFYNRRIGLPAAADEPEEYYGAG</sequence>
<keyword evidence="4" id="KW-1185">Reference proteome</keyword>
<protein>
    <submittedName>
        <fullName evidence="3">Phosphatase PAP2 family protein</fullName>
    </submittedName>
</protein>
<keyword evidence="1" id="KW-0472">Membrane</keyword>
<feature type="transmembrane region" description="Helical" evidence="1">
    <location>
        <begin position="58"/>
        <end position="78"/>
    </location>
</feature>
<reference evidence="4" key="1">
    <citation type="journal article" date="2019" name="Int. J. Syst. Evol. Microbiol.">
        <title>The Global Catalogue of Microorganisms (GCM) 10K type strain sequencing project: providing services to taxonomists for standard genome sequencing and annotation.</title>
        <authorList>
            <consortium name="The Broad Institute Genomics Platform"/>
            <consortium name="The Broad Institute Genome Sequencing Center for Infectious Disease"/>
            <person name="Wu L."/>
            <person name="Ma J."/>
        </authorList>
    </citation>
    <scope>NUCLEOTIDE SEQUENCE [LARGE SCALE GENOMIC DNA]</scope>
    <source>
        <strain evidence="4">JCM 17664</strain>
    </source>
</reference>
<dbReference type="PANTHER" id="PTHR14969">
    <property type="entry name" value="SPHINGOSINE-1-PHOSPHATE PHOSPHOHYDROLASE"/>
    <property type="match status" value="1"/>
</dbReference>
<keyword evidence="1" id="KW-1133">Transmembrane helix</keyword>
<dbReference type="SUPFAM" id="SSF48317">
    <property type="entry name" value="Acid phosphatase/Vanadium-dependent haloperoxidase"/>
    <property type="match status" value="1"/>
</dbReference>